<keyword evidence="3" id="KW-0732">Signal</keyword>
<proteinExistence type="predicted"/>
<dbReference type="AlphaFoldDB" id="A0A6J8AEQ7"/>
<dbReference type="GO" id="GO:0007165">
    <property type="term" value="P:signal transduction"/>
    <property type="evidence" value="ECO:0007669"/>
    <property type="project" value="InterPro"/>
</dbReference>
<feature type="transmembrane region" description="Helical" evidence="6">
    <location>
        <begin position="110"/>
        <end position="135"/>
    </location>
</feature>
<dbReference type="InterPro" id="IPR000157">
    <property type="entry name" value="TIR_dom"/>
</dbReference>
<evidence type="ECO:0000256" key="5">
    <source>
        <dbReference type="ARBA" id="ARBA00023136"/>
    </source>
</evidence>
<dbReference type="PANTHER" id="PTHR24365">
    <property type="entry name" value="TOLL-LIKE RECEPTOR"/>
    <property type="match status" value="1"/>
</dbReference>
<feature type="domain" description="TIR" evidence="7">
    <location>
        <begin position="160"/>
        <end position="315"/>
    </location>
</feature>
<name>A0A6J8AEQ7_MYTCO</name>
<keyword evidence="9" id="KW-1185">Reference proteome</keyword>
<evidence type="ECO:0000256" key="4">
    <source>
        <dbReference type="ARBA" id="ARBA00022989"/>
    </source>
</evidence>
<accession>A0A6J8AEQ7</accession>
<dbReference type="InterPro" id="IPR035897">
    <property type="entry name" value="Toll_tir_struct_dom_sf"/>
</dbReference>
<dbReference type="EMBL" id="CACVKT020001354">
    <property type="protein sequence ID" value="CAC5367138.1"/>
    <property type="molecule type" value="Genomic_DNA"/>
</dbReference>
<protein>
    <recommendedName>
        <fullName evidence="7">TIR domain-containing protein</fullName>
    </recommendedName>
</protein>
<sequence length="344" mass="41032">MNSIDLSYNKIEILPDELFYKLRNVTKINFSGNKMKNIPRALQTINPCQIYLSYIVLECKCKDTWLQNWLPTSHSKCYHNTRIYCDYKNKLVNILRMTNADLGCKFYSEYILWLTISLAVIVLVIAFSSTIVYYFRFEIFIMTRKLIKYFKTTEVPLELYINDVYISCCEDDATLRRWLTSALVPSIGDENLRVFLPFRDSEFGRPRKEEIIETMSKSCNFVIILREDYEGFSEMWIEKERKYAWFNYKSDLNREIVIINYDMLKYKDIAKKFLGAFLKLHTFIDFSNHTKRINVEVYHSLQHDQKTVRKKSKTPNYLNFFKSNAIELETVMESNIKHENPVIV</sequence>
<evidence type="ECO:0000313" key="9">
    <source>
        <dbReference type="Proteomes" id="UP000507470"/>
    </source>
</evidence>
<dbReference type="Gene3D" id="3.40.50.10140">
    <property type="entry name" value="Toll/interleukin-1 receptor homology (TIR) domain"/>
    <property type="match status" value="1"/>
</dbReference>
<evidence type="ECO:0000259" key="7">
    <source>
        <dbReference type="PROSITE" id="PS50104"/>
    </source>
</evidence>
<dbReference type="PANTHER" id="PTHR24365:SF541">
    <property type="entry name" value="PROTEIN TOLL-RELATED"/>
    <property type="match status" value="1"/>
</dbReference>
<dbReference type="Proteomes" id="UP000507470">
    <property type="component" value="Unassembled WGS sequence"/>
</dbReference>
<gene>
    <name evidence="8" type="ORF">MCOR_7169</name>
</gene>
<dbReference type="PROSITE" id="PS50104">
    <property type="entry name" value="TIR"/>
    <property type="match status" value="1"/>
</dbReference>
<dbReference type="Gene3D" id="3.80.10.10">
    <property type="entry name" value="Ribonuclease Inhibitor"/>
    <property type="match status" value="1"/>
</dbReference>
<keyword evidence="4 6" id="KW-1133">Transmembrane helix</keyword>
<dbReference type="SUPFAM" id="SSF52200">
    <property type="entry name" value="Toll/Interleukin receptor TIR domain"/>
    <property type="match status" value="1"/>
</dbReference>
<dbReference type="SUPFAM" id="SSF52058">
    <property type="entry name" value="L domain-like"/>
    <property type="match status" value="1"/>
</dbReference>
<keyword evidence="5 6" id="KW-0472">Membrane</keyword>
<evidence type="ECO:0000313" key="8">
    <source>
        <dbReference type="EMBL" id="CAC5367138.1"/>
    </source>
</evidence>
<evidence type="ECO:0000256" key="1">
    <source>
        <dbReference type="ARBA" id="ARBA00004167"/>
    </source>
</evidence>
<dbReference type="OrthoDB" id="6086610at2759"/>
<dbReference type="InterPro" id="IPR032675">
    <property type="entry name" value="LRR_dom_sf"/>
</dbReference>
<evidence type="ECO:0000256" key="3">
    <source>
        <dbReference type="ARBA" id="ARBA00022729"/>
    </source>
</evidence>
<evidence type="ECO:0000256" key="2">
    <source>
        <dbReference type="ARBA" id="ARBA00022692"/>
    </source>
</evidence>
<dbReference type="GO" id="GO:0038023">
    <property type="term" value="F:signaling receptor activity"/>
    <property type="evidence" value="ECO:0007669"/>
    <property type="project" value="TreeGrafter"/>
</dbReference>
<dbReference type="GO" id="GO:0005886">
    <property type="term" value="C:plasma membrane"/>
    <property type="evidence" value="ECO:0007669"/>
    <property type="project" value="TreeGrafter"/>
</dbReference>
<organism evidence="8 9">
    <name type="scientific">Mytilus coruscus</name>
    <name type="common">Sea mussel</name>
    <dbReference type="NCBI Taxonomy" id="42192"/>
    <lineage>
        <taxon>Eukaryota</taxon>
        <taxon>Metazoa</taxon>
        <taxon>Spiralia</taxon>
        <taxon>Lophotrochozoa</taxon>
        <taxon>Mollusca</taxon>
        <taxon>Bivalvia</taxon>
        <taxon>Autobranchia</taxon>
        <taxon>Pteriomorphia</taxon>
        <taxon>Mytilida</taxon>
        <taxon>Mytiloidea</taxon>
        <taxon>Mytilidae</taxon>
        <taxon>Mytilinae</taxon>
        <taxon>Mytilus</taxon>
    </lineage>
</organism>
<keyword evidence="2 6" id="KW-0812">Transmembrane</keyword>
<dbReference type="Pfam" id="PF01582">
    <property type="entry name" value="TIR"/>
    <property type="match status" value="1"/>
</dbReference>
<evidence type="ECO:0000256" key="6">
    <source>
        <dbReference type="SAM" id="Phobius"/>
    </source>
</evidence>
<reference evidence="8 9" key="1">
    <citation type="submission" date="2020-06" db="EMBL/GenBank/DDBJ databases">
        <authorList>
            <person name="Li R."/>
            <person name="Bekaert M."/>
        </authorList>
    </citation>
    <scope>NUCLEOTIDE SEQUENCE [LARGE SCALE GENOMIC DNA]</scope>
    <source>
        <strain evidence="9">wild</strain>
    </source>
</reference>
<comment type="subcellular location">
    <subcellularLocation>
        <location evidence="1">Membrane</location>
        <topology evidence="1">Single-pass membrane protein</topology>
    </subcellularLocation>
</comment>